<dbReference type="AlphaFoldDB" id="A0A7W7G8G1"/>
<reference evidence="1 2" key="1">
    <citation type="submission" date="2020-08" db="EMBL/GenBank/DDBJ databases">
        <title>Sequencing the genomes of 1000 actinobacteria strains.</title>
        <authorList>
            <person name="Klenk H.-P."/>
        </authorList>
    </citation>
    <scope>NUCLEOTIDE SEQUENCE [LARGE SCALE GENOMIC DNA]</scope>
    <source>
        <strain evidence="1 2">DSM 45784</strain>
    </source>
</reference>
<protein>
    <submittedName>
        <fullName evidence="1">TRAP transporter TAXI family solute receptor</fullName>
    </submittedName>
</protein>
<dbReference type="RefSeq" id="WP_184877057.1">
    <property type="nucleotide sequence ID" value="NZ_BOOV01000024.1"/>
</dbReference>
<dbReference type="Gene3D" id="3.40.190.10">
    <property type="entry name" value="Periplasmic binding protein-like II"/>
    <property type="match status" value="2"/>
</dbReference>
<name>A0A7W7G8G1_9ACTN</name>
<dbReference type="Pfam" id="PF16868">
    <property type="entry name" value="NMT1_3"/>
    <property type="match status" value="1"/>
</dbReference>
<evidence type="ECO:0000313" key="1">
    <source>
        <dbReference type="EMBL" id="MBB4699489.1"/>
    </source>
</evidence>
<dbReference type="PANTHER" id="PTHR42941">
    <property type="entry name" value="SLL1037 PROTEIN"/>
    <property type="match status" value="1"/>
</dbReference>
<proteinExistence type="predicted"/>
<dbReference type="PANTHER" id="PTHR42941:SF1">
    <property type="entry name" value="SLL1037 PROTEIN"/>
    <property type="match status" value="1"/>
</dbReference>
<accession>A0A7W7G8G1</accession>
<organism evidence="1 2">
    <name type="scientific">Sphaerisporangium siamense</name>
    <dbReference type="NCBI Taxonomy" id="795645"/>
    <lineage>
        <taxon>Bacteria</taxon>
        <taxon>Bacillati</taxon>
        <taxon>Actinomycetota</taxon>
        <taxon>Actinomycetes</taxon>
        <taxon>Streptosporangiales</taxon>
        <taxon>Streptosporangiaceae</taxon>
        <taxon>Sphaerisporangium</taxon>
    </lineage>
</organism>
<dbReference type="Proteomes" id="UP000542210">
    <property type="component" value="Unassembled WGS sequence"/>
</dbReference>
<evidence type="ECO:0000313" key="2">
    <source>
        <dbReference type="Proteomes" id="UP000542210"/>
    </source>
</evidence>
<dbReference type="NCBIfam" id="TIGR02122">
    <property type="entry name" value="TRAP_TAXI"/>
    <property type="match status" value="1"/>
</dbReference>
<sequence>MTSTTRRTVLAGLVLSGLCACSAQRTQIRRLVIATGGRGGVYYALGTAFASVVSGWGTDATVKETGASIENLHLVAAGQADLGFATIDAVALAVQGRRPFARSQPITCLAQLYDDYLQAVVRADSPIRAPADMAAAVVSVGPPASGTELVALRLLDLLRVRPRRVERLGVSDAAEALRTGAIECFFFSGGLPTPAIAELGAAVPIRLLPLGDQAPELVRRYGHVYVRRTVPAQVYGLAAKVVTLGAPNLLVARDSMSADVAYLLTRLLFESRTTLEQAHPEARHLHERTAVYSGPVPLHPGAVRYYREAKFGISTGLGLTFS</sequence>
<comment type="caution">
    <text evidence="1">The sequence shown here is derived from an EMBL/GenBank/DDBJ whole genome shotgun (WGS) entry which is preliminary data.</text>
</comment>
<dbReference type="PROSITE" id="PS51257">
    <property type="entry name" value="PROKAR_LIPOPROTEIN"/>
    <property type="match status" value="1"/>
</dbReference>
<dbReference type="InterPro" id="IPR011852">
    <property type="entry name" value="TRAP_TAXI"/>
</dbReference>
<keyword evidence="2" id="KW-1185">Reference proteome</keyword>
<dbReference type="SUPFAM" id="SSF53850">
    <property type="entry name" value="Periplasmic binding protein-like II"/>
    <property type="match status" value="1"/>
</dbReference>
<keyword evidence="1" id="KW-0675">Receptor</keyword>
<gene>
    <name evidence="1" type="ORF">BJ982_001033</name>
</gene>
<dbReference type="EMBL" id="JACHND010000001">
    <property type="protein sequence ID" value="MBB4699489.1"/>
    <property type="molecule type" value="Genomic_DNA"/>
</dbReference>